<keyword evidence="3" id="KW-1185">Reference proteome</keyword>
<accession>A0A0P9H335</accession>
<feature type="region of interest" description="Disordered" evidence="1">
    <location>
        <begin position="1"/>
        <end position="26"/>
    </location>
</feature>
<dbReference type="AlphaFoldDB" id="A0A0P9H335"/>
<sequence length="117" mass="13284">MPQVRKLTDQEVTALQNKNKGKRQLAEEEYDAMLSSYEMGDYGEAMLEPSEKRLTVRNRLKAAAKRRGIGILFQRTSGDMVRFKVVPADEMRDDESDLEAAVASDTPPRPRKKARAK</sequence>
<gene>
    <name evidence="2" type="ORF">SE17_38160</name>
</gene>
<comment type="caution">
    <text evidence="2">The sequence shown here is derived from an EMBL/GenBank/DDBJ whole genome shotgun (WGS) entry which is preliminary data.</text>
</comment>
<dbReference type="EMBL" id="LJCR01002666">
    <property type="protein sequence ID" value="KPV48424.1"/>
    <property type="molecule type" value="Genomic_DNA"/>
</dbReference>
<dbReference type="Proteomes" id="UP000050509">
    <property type="component" value="Unassembled WGS sequence"/>
</dbReference>
<evidence type="ECO:0000256" key="1">
    <source>
        <dbReference type="SAM" id="MobiDB-lite"/>
    </source>
</evidence>
<name>A0A0P9H335_9CHLR</name>
<protein>
    <submittedName>
        <fullName evidence="2">Uncharacterized protein</fullName>
    </submittedName>
</protein>
<evidence type="ECO:0000313" key="3">
    <source>
        <dbReference type="Proteomes" id="UP000050509"/>
    </source>
</evidence>
<reference evidence="2 3" key="1">
    <citation type="submission" date="2015-09" db="EMBL/GenBank/DDBJ databases">
        <title>Draft genome sequence of Kouleothrix aurantiaca JCM 19913.</title>
        <authorList>
            <person name="Hemp J."/>
        </authorList>
    </citation>
    <scope>NUCLEOTIDE SEQUENCE [LARGE SCALE GENOMIC DNA]</scope>
    <source>
        <strain evidence="2 3">COM-B</strain>
    </source>
</reference>
<evidence type="ECO:0000313" key="2">
    <source>
        <dbReference type="EMBL" id="KPV48424.1"/>
    </source>
</evidence>
<feature type="region of interest" description="Disordered" evidence="1">
    <location>
        <begin position="90"/>
        <end position="117"/>
    </location>
</feature>
<organism evidence="2 3">
    <name type="scientific">Kouleothrix aurantiaca</name>
    <dbReference type="NCBI Taxonomy" id="186479"/>
    <lineage>
        <taxon>Bacteria</taxon>
        <taxon>Bacillati</taxon>
        <taxon>Chloroflexota</taxon>
        <taxon>Chloroflexia</taxon>
        <taxon>Chloroflexales</taxon>
        <taxon>Roseiflexineae</taxon>
        <taxon>Roseiflexaceae</taxon>
        <taxon>Kouleothrix</taxon>
    </lineage>
</organism>
<proteinExistence type="predicted"/>